<comment type="caution">
    <text evidence="3">The sequence shown here is derived from an EMBL/GenBank/DDBJ whole genome shotgun (WGS) entry which is preliminary data.</text>
</comment>
<dbReference type="SUPFAM" id="SSF54826">
    <property type="entry name" value="Enolase N-terminal domain-like"/>
    <property type="match status" value="1"/>
</dbReference>
<dbReference type="InterPro" id="IPR013341">
    <property type="entry name" value="Mandelate_racemase_N_dom"/>
</dbReference>
<dbReference type="PANTHER" id="PTHR48080">
    <property type="entry name" value="D-GALACTONATE DEHYDRATASE-RELATED"/>
    <property type="match status" value="1"/>
</dbReference>
<dbReference type="InterPro" id="IPR029065">
    <property type="entry name" value="Enolase_C-like"/>
</dbReference>
<dbReference type="Pfam" id="PF13378">
    <property type="entry name" value="MR_MLE_C"/>
    <property type="match status" value="1"/>
</dbReference>
<dbReference type="Gene3D" id="3.30.390.10">
    <property type="entry name" value="Enolase-like, N-terminal domain"/>
    <property type="match status" value="1"/>
</dbReference>
<dbReference type="GO" id="GO:0009063">
    <property type="term" value="P:amino acid catabolic process"/>
    <property type="evidence" value="ECO:0007669"/>
    <property type="project" value="InterPro"/>
</dbReference>
<dbReference type="AlphaFoldDB" id="A0A1F6CC13"/>
<dbReference type="GO" id="GO:0016829">
    <property type="term" value="F:lyase activity"/>
    <property type="evidence" value="ECO:0007669"/>
    <property type="project" value="UniProtKB-KW"/>
</dbReference>
<feature type="domain" description="Mandelate racemase/muconate lactonizing enzyme C-terminal" evidence="2">
    <location>
        <begin position="126"/>
        <end position="232"/>
    </location>
</feature>
<dbReference type="InterPro" id="IPR029017">
    <property type="entry name" value="Enolase-like_N"/>
</dbReference>
<sequence>MKIAKIDQFRLRYRCQLVRITTDTGIEGWGETTLEGKLDSSWAAVKELEEYFLGKDPLMIEHHWQHVYRGAFFHGGPVLLTALSGVEQALYDIAGKHFGVPSYWLLGGPTRNRIKVYAHCGAGGDQEKLQARLDYLIKEKGYKAVKTGMPGKWHGVEPPERVKRVVADFYDLRARVGDGVDIGIDFHGRVTPSQAIRLAKELEGMHPLFIEEPACQENPDVMATIARATSIPVATGERLFTKWGFRDVLEKQSAAILQPDLSHAGGLLETKKIAAMAECYYAHLAPHSAIGPVAFAACLQLDACIPNFLIQEQVDGALGDGILKEDWRVEDGYIALPQRPGLGFEIQEEALKKHYEGNFDIASWFHDDDGSVADW</sequence>
<dbReference type="Pfam" id="PF02746">
    <property type="entry name" value="MR_MLE_N"/>
    <property type="match status" value="1"/>
</dbReference>
<dbReference type="NCBIfam" id="NF010624">
    <property type="entry name" value="PRK14017.1"/>
    <property type="match status" value="1"/>
</dbReference>
<name>A0A1F6CC13_HANXR</name>
<evidence type="ECO:0000313" key="3">
    <source>
        <dbReference type="EMBL" id="OGG46736.1"/>
    </source>
</evidence>
<dbReference type="EMBL" id="MFKF01000286">
    <property type="protein sequence ID" value="OGG46736.1"/>
    <property type="molecule type" value="Genomic_DNA"/>
</dbReference>
<dbReference type="PROSITE" id="PS00909">
    <property type="entry name" value="MR_MLE_2"/>
    <property type="match status" value="1"/>
</dbReference>
<protein>
    <recommendedName>
        <fullName evidence="2">Mandelate racemase/muconate lactonizing enzyme C-terminal domain-containing protein</fullName>
    </recommendedName>
</protein>
<organism evidence="3 4">
    <name type="scientific">Handelsmanbacteria sp. (strain RIFCSPLOWO2_12_FULL_64_10)</name>
    <dbReference type="NCBI Taxonomy" id="1817868"/>
    <lineage>
        <taxon>Bacteria</taxon>
        <taxon>Candidatus Handelsmaniibacteriota</taxon>
    </lineage>
</organism>
<evidence type="ECO:0000256" key="1">
    <source>
        <dbReference type="ARBA" id="ARBA00023239"/>
    </source>
</evidence>
<dbReference type="SFLD" id="SFLDS00001">
    <property type="entry name" value="Enolase"/>
    <property type="match status" value="1"/>
</dbReference>
<dbReference type="Gene3D" id="3.20.20.120">
    <property type="entry name" value="Enolase-like C-terminal domain"/>
    <property type="match status" value="1"/>
</dbReference>
<dbReference type="SUPFAM" id="SSF51604">
    <property type="entry name" value="Enolase C-terminal domain-like"/>
    <property type="match status" value="1"/>
</dbReference>
<keyword evidence="1" id="KW-0456">Lyase</keyword>
<evidence type="ECO:0000259" key="2">
    <source>
        <dbReference type="SMART" id="SM00922"/>
    </source>
</evidence>
<dbReference type="InterPro" id="IPR034593">
    <property type="entry name" value="DgoD-like"/>
</dbReference>
<dbReference type="SFLD" id="SFLDG00179">
    <property type="entry name" value="mandelate_racemase"/>
    <property type="match status" value="1"/>
</dbReference>
<dbReference type="Proteomes" id="UP000178606">
    <property type="component" value="Unassembled WGS sequence"/>
</dbReference>
<dbReference type="PANTHER" id="PTHR48080:SF2">
    <property type="entry name" value="D-GALACTONATE DEHYDRATASE"/>
    <property type="match status" value="1"/>
</dbReference>
<dbReference type="InterPro" id="IPR018110">
    <property type="entry name" value="Mandel_Rmase/mucon_lact_enz_CS"/>
</dbReference>
<proteinExistence type="predicted"/>
<accession>A0A1F6CC13</accession>
<gene>
    <name evidence="3" type="ORF">A3F84_18120</name>
</gene>
<dbReference type="InterPro" id="IPR013342">
    <property type="entry name" value="Mandelate_racemase_C"/>
</dbReference>
<dbReference type="InterPro" id="IPR036849">
    <property type="entry name" value="Enolase-like_C_sf"/>
</dbReference>
<evidence type="ECO:0000313" key="4">
    <source>
        <dbReference type="Proteomes" id="UP000178606"/>
    </source>
</evidence>
<reference evidence="3 4" key="1">
    <citation type="journal article" date="2016" name="Nat. Commun.">
        <title>Thousands of microbial genomes shed light on interconnected biogeochemical processes in an aquifer system.</title>
        <authorList>
            <person name="Anantharaman K."/>
            <person name="Brown C.T."/>
            <person name="Hug L.A."/>
            <person name="Sharon I."/>
            <person name="Castelle C.J."/>
            <person name="Probst A.J."/>
            <person name="Thomas B.C."/>
            <person name="Singh A."/>
            <person name="Wilkins M.J."/>
            <person name="Karaoz U."/>
            <person name="Brodie E.L."/>
            <person name="Williams K.H."/>
            <person name="Hubbard S.S."/>
            <person name="Banfield J.F."/>
        </authorList>
    </citation>
    <scope>NUCLEOTIDE SEQUENCE [LARGE SCALE GENOMIC DNA]</scope>
    <source>
        <strain evidence="4">RIFCSPLOWO2_12_FULL_64_10</strain>
    </source>
</reference>
<dbReference type="SMART" id="SM00922">
    <property type="entry name" value="MR_MLE"/>
    <property type="match status" value="1"/>
</dbReference>